<comment type="caution">
    <text evidence="2">The sequence shown here is derived from an EMBL/GenBank/DDBJ whole genome shotgun (WGS) entry which is preliminary data.</text>
</comment>
<dbReference type="STRING" id="36856.ATB98_24465"/>
<protein>
    <recommendedName>
        <fullName evidence="1">HEPN/Toprim N-terminal domain-containing protein</fullName>
    </recommendedName>
</protein>
<accession>A0A178Y8Y1</accession>
<evidence type="ECO:0000313" key="2">
    <source>
        <dbReference type="EMBL" id="OAP43543.1"/>
    </source>
</evidence>
<dbReference type="AlphaFoldDB" id="A0A178Y8Y1"/>
<name>A0A178Y8Y1_SINSA</name>
<sequence length="349" mass="39321">MGTYISLDVGTIEITWSNNHPGPDHSCLFHETDRVDIRHDWSGDDACQKGFRSTVAAVLPRIELLGHTLDRARREYETAVTINTRERRDYAEAVGEPAPSTGYLTFDEILTIVRSLRAKDLSKEIDEEDQEPKRILASKLMQSLPWYGVEEYGGRSFDLDTIFSESTSAEYVLGGFDPYTIIRLLAENPDNLDCPVTWDYGPLVSSGWAREEEFAINRRDRDCFLIVTEGGSDAVILRRAIELLRPQIRDFFRYIDMEEGYPFSGTGQLHMFIQGLVAMRVPLNVVAVYDNDAEGFAAFQKTNSLKLIPSYRVCILPELAELSSFPTTGPTGTSLADINRQSRLLTLSS</sequence>
<organism evidence="2 3">
    <name type="scientific">Sinorhizobium saheli</name>
    <dbReference type="NCBI Taxonomy" id="36856"/>
    <lineage>
        <taxon>Bacteria</taxon>
        <taxon>Pseudomonadati</taxon>
        <taxon>Pseudomonadota</taxon>
        <taxon>Alphaproteobacteria</taxon>
        <taxon>Hyphomicrobiales</taxon>
        <taxon>Rhizobiaceae</taxon>
        <taxon>Sinorhizobium/Ensifer group</taxon>
        <taxon>Sinorhizobium</taxon>
    </lineage>
</organism>
<evidence type="ECO:0000313" key="3">
    <source>
        <dbReference type="Proteomes" id="UP000078507"/>
    </source>
</evidence>
<gene>
    <name evidence="2" type="ORF">ATB98_24465</name>
</gene>
<dbReference type="EMBL" id="LNQB01000077">
    <property type="protein sequence ID" value="OAP43543.1"/>
    <property type="molecule type" value="Genomic_DNA"/>
</dbReference>
<dbReference type="Proteomes" id="UP000078507">
    <property type="component" value="Unassembled WGS sequence"/>
</dbReference>
<dbReference type="Pfam" id="PF18871">
    <property type="entry name" value="HEPN_Toprim_N"/>
    <property type="match status" value="1"/>
</dbReference>
<dbReference type="OrthoDB" id="5141316at2"/>
<dbReference type="RefSeq" id="WP_066875898.1">
    <property type="nucleotide sequence ID" value="NZ_LNQB01000077.1"/>
</dbReference>
<proteinExistence type="predicted"/>
<keyword evidence="3" id="KW-1185">Reference proteome</keyword>
<dbReference type="InterPro" id="IPR041487">
    <property type="entry name" value="HEPN/Toprim-NTD1"/>
</dbReference>
<feature type="domain" description="HEPN/Toprim N-terminal" evidence="1">
    <location>
        <begin position="1"/>
        <end position="219"/>
    </location>
</feature>
<evidence type="ECO:0000259" key="1">
    <source>
        <dbReference type="Pfam" id="PF18871"/>
    </source>
</evidence>
<reference evidence="2 3" key="1">
    <citation type="submission" date="2015-11" db="EMBL/GenBank/DDBJ databases">
        <title>Ensifer anhuiense sp. nov., an effective nitrogen fixation bacterium with Glycine soja.</title>
        <authorList>
            <person name="Yan H."/>
            <person name="Chen W."/>
        </authorList>
    </citation>
    <scope>NUCLEOTIDE SEQUENCE [LARGE SCALE GENOMIC DNA]</scope>
    <source>
        <strain evidence="2 3">LMG 7837</strain>
    </source>
</reference>